<dbReference type="InterPro" id="IPR050312">
    <property type="entry name" value="IolE/XylAMocC-like"/>
</dbReference>
<dbReference type="SUPFAM" id="SSF51658">
    <property type="entry name" value="Xylose isomerase-like"/>
    <property type="match status" value="1"/>
</dbReference>
<gene>
    <name evidence="2" type="ORF">SAMN04487967_2831</name>
</gene>
<name>A0A1H6G356_9EURY</name>
<organism evidence="2 3">
    <name type="scientific">Natronorubrum sediminis</name>
    <dbReference type="NCBI Taxonomy" id="640943"/>
    <lineage>
        <taxon>Archaea</taxon>
        <taxon>Methanobacteriati</taxon>
        <taxon>Methanobacteriota</taxon>
        <taxon>Stenosarchaea group</taxon>
        <taxon>Halobacteria</taxon>
        <taxon>Halobacteriales</taxon>
        <taxon>Natrialbaceae</taxon>
        <taxon>Natronorubrum</taxon>
    </lineage>
</organism>
<dbReference type="PANTHER" id="PTHR12110:SF52">
    <property type="entry name" value="XYLOSE ISOMERASE"/>
    <property type="match status" value="1"/>
</dbReference>
<feature type="domain" description="Xylose isomerase-like TIM barrel" evidence="1">
    <location>
        <begin position="19"/>
        <end position="272"/>
    </location>
</feature>
<keyword evidence="2" id="KW-0413">Isomerase</keyword>
<dbReference type="PANTHER" id="PTHR12110">
    <property type="entry name" value="HYDROXYPYRUVATE ISOMERASE"/>
    <property type="match status" value="1"/>
</dbReference>
<keyword evidence="3" id="KW-1185">Reference proteome</keyword>
<reference evidence="3" key="1">
    <citation type="submission" date="2016-10" db="EMBL/GenBank/DDBJ databases">
        <authorList>
            <person name="Varghese N."/>
            <person name="Submissions S."/>
        </authorList>
    </citation>
    <scope>NUCLEOTIDE SEQUENCE [LARGE SCALE GENOMIC DNA]</scope>
    <source>
        <strain evidence="3">CGMCC 1.8981</strain>
    </source>
</reference>
<dbReference type="RefSeq" id="WP_090507644.1">
    <property type="nucleotide sequence ID" value="NZ_FNWL01000003.1"/>
</dbReference>
<dbReference type="Proteomes" id="UP000199112">
    <property type="component" value="Unassembled WGS sequence"/>
</dbReference>
<dbReference type="Gene3D" id="3.20.20.150">
    <property type="entry name" value="Divalent-metal-dependent TIM barrel enzymes"/>
    <property type="match status" value="1"/>
</dbReference>
<dbReference type="OrthoDB" id="372143at2157"/>
<sequence>MQFGFSTNAFREYGLEESIEAIADAGYDGVELLFDEPHLYPPDASEDDYDAVRQALEANDIAISNGNAFMLTAIEDFHHPSYVEPDPDYRRERIDYTLAALETAAELEIPYISIEPGGPIPEGKSREWAMDQFVDALEEVADRAEAVGVDLLVEPEPDLLIETSGEFLDLLERVDSERVKCNFDAGHFYCVGEDPAELVDPLWEYTDHYHLEDIPDDRTHEHTQLGDGAMDIDAFLGELEGRGYEGYVTVELYPYEETPIQTANEAMDYLEERGWT</sequence>
<dbReference type="EMBL" id="FNWL01000003">
    <property type="protein sequence ID" value="SEH16878.1"/>
    <property type="molecule type" value="Genomic_DNA"/>
</dbReference>
<proteinExistence type="predicted"/>
<protein>
    <submittedName>
        <fullName evidence="2">Sugar phosphate isomerase/epimerase</fullName>
    </submittedName>
</protein>
<dbReference type="GO" id="GO:0016853">
    <property type="term" value="F:isomerase activity"/>
    <property type="evidence" value="ECO:0007669"/>
    <property type="project" value="UniProtKB-KW"/>
</dbReference>
<evidence type="ECO:0000313" key="2">
    <source>
        <dbReference type="EMBL" id="SEH16878.1"/>
    </source>
</evidence>
<dbReference type="InterPro" id="IPR013022">
    <property type="entry name" value="Xyl_isomerase-like_TIM-brl"/>
</dbReference>
<evidence type="ECO:0000313" key="3">
    <source>
        <dbReference type="Proteomes" id="UP000199112"/>
    </source>
</evidence>
<evidence type="ECO:0000259" key="1">
    <source>
        <dbReference type="Pfam" id="PF01261"/>
    </source>
</evidence>
<dbReference type="Pfam" id="PF01261">
    <property type="entry name" value="AP_endonuc_2"/>
    <property type="match status" value="1"/>
</dbReference>
<dbReference type="InterPro" id="IPR036237">
    <property type="entry name" value="Xyl_isomerase-like_sf"/>
</dbReference>
<accession>A0A1H6G356</accession>
<dbReference type="AlphaFoldDB" id="A0A1H6G356"/>